<sequence length="136" mass="16133">MATFNHSNFAIDERIDRLITSNFETVVSQTMETSTFCKDIEDSNEKREVAIQTVFRHKEQHKLKEKLRAAKIKTKNSGRIRKVKSSTRKWKKDNISLLRTCLVEMYEKRIDQEEKRKVETDENRGLFEVLGLVQKR</sequence>
<accession>A0AA38I2D5</accession>
<name>A0AA38I2D5_9CUCU</name>
<evidence type="ECO:0000313" key="1">
    <source>
        <dbReference type="EMBL" id="KAJ3649468.1"/>
    </source>
</evidence>
<organism evidence="1 2">
    <name type="scientific">Zophobas morio</name>
    <dbReference type="NCBI Taxonomy" id="2755281"/>
    <lineage>
        <taxon>Eukaryota</taxon>
        <taxon>Metazoa</taxon>
        <taxon>Ecdysozoa</taxon>
        <taxon>Arthropoda</taxon>
        <taxon>Hexapoda</taxon>
        <taxon>Insecta</taxon>
        <taxon>Pterygota</taxon>
        <taxon>Neoptera</taxon>
        <taxon>Endopterygota</taxon>
        <taxon>Coleoptera</taxon>
        <taxon>Polyphaga</taxon>
        <taxon>Cucujiformia</taxon>
        <taxon>Tenebrionidae</taxon>
        <taxon>Zophobas</taxon>
    </lineage>
</organism>
<protein>
    <submittedName>
        <fullName evidence="1">Uncharacterized protein</fullName>
    </submittedName>
</protein>
<dbReference type="Proteomes" id="UP001168821">
    <property type="component" value="Unassembled WGS sequence"/>
</dbReference>
<dbReference type="AlphaFoldDB" id="A0AA38I2D5"/>
<gene>
    <name evidence="1" type="ORF">Zmor_021208</name>
</gene>
<reference evidence="1" key="1">
    <citation type="journal article" date="2023" name="G3 (Bethesda)">
        <title>Whole genome assemblies of Zophobas morio and Tenebrio molitor.</title>
        <authorList>
            <person name="Kaur S."/>
            <person name="Stinson S.A."/>
            <person name="diCenzo G.C."/>
        </authorList>
    </citation>
    <scope>NUCLEOTIDE SEQUENCE</scope>
    <source>
        <strain evidence="1">QUZm001</strain>
    </source>
</reference>
<comment type="caution">
    <text evidence="1">The sequence shown here is derived from an EMBL/GenBank/DDBJ whole genome shotgun (WGS) entry which is preliminary data.</text>
</comment>
<evidence type="ECO:0000313" key="2">
    <source>
        <dbReference type="Proteomes" id="UP001168821"/>
    </source>
</evidence>
<keyword evidence="2" id="KW-1185">Reference proteome</keyword>
<dbReference type="EMBL" id="JALNTZ010000006">
    <property type="protein sequence ID" value="KAJ3649468.1"/>
    <property type="molecule type" value="Genomic_DNA"/>
</dbReference>
<proteinExistence type="predicted"/>